<keyword evidence="3" id="KW-1185">Reference proteome</keyword>
<comment type="caution">
    <text evidence="2">The sequence shown here is derived from an EMBL/GenBank/DDBJ whole genome shotgun (WGS) entry which is preliminary data.</text>
</comment>
<sequence length="131" mass="13913">VNWLSQTPQFSSSSKAEPLASLTSGPGAKCNTALFPAIKVVVTSSEPPLFGSPTPNPSKCLRLLSMRHLPSMALTTTDRATGLQMSPPGSSPSFLLTSPFPAIRMFCVSGKRRVGFAFDEGISVPHMTVDF</sequence>
<accession>A0A9P7U842</accession>
<evidence type="ECO:0000313" key="2">
    <source>
        <dbReference type="EMBL" id="KAG7043873.1"/>
    </source>
</evidence>
<gene>
    <name evidence="2" type="ORF">JMJ77_011695</name>
</gene>
<evidence type="ECO:0000256" key="1">
    <source>
        <dbReference type="SAM" id="MobiDB-lite"/>
    </source>
</evidence>
<organism evidence="2 3">
    <name type="scientific">Colletotrichum scovillei</name>
    <dbReference type="NCBI Taxonomy" id="1209932"/>
    <lineage>
        <taxon>Eukaryota</taxon>
        <taxon>Fungi</taxon>
        <taxon>Dikarya</taxon>
        <taxon>Ascomycota</taxon>
        <taxon>Pezizomycotina</taxon>
        <taxon>Sordariomycetes</taxon>
        <taxon>Hypocreomycetidae</taxon>
        <taxon>Glomerellales</taxon>
        <taxon>Glomerellaceae</taxon>
        <taxon>Colletotrichum</taxon>
        <taxon>Colletotrichum acutatum species complex</taxon>
    </lineage>
</organism>
<name>A0A9P7U842_9PEZI</name>
<evidence type="ECO:0000313" key="3">
    <source>
        <dbReference type="Proteomes" id="UP000699042"/>
    </source>
</evidence>
<reference evidence="2" key="1">
    <citation type="submission" date="2021-05" db="EMBL/GenBank/DDBJ databases">
        <title>Comparative genomics of three Colletotrichum scovillei strains and genetic complementation revealed genes involved fungal growth and virulence on chili pepper.</title>
        <authorList>
            <person name="Hsieh D.-K."/>
            <person name="Chuang S.-C."/>
            <person name="Chen C.-Y."/>
            <person name="Chao Y.-T."/>
            <person name="Lu M.-Y.J."/>
            <person name="Lee M.-H."/>
            <person name="Shih M.-C."/>
        </authorList>
    </citation>
    <scope>NUCLEOTIDE SEQUENCE</scope>
    <source>
        <strain evidence="2">Coll-153</strain>
    </source>
</reference>
<feature type="region of interest" description="Disordered" evidence="1">
    <location>
        <begin position="1"/>
        <end position="22"/>
    </location>
</feature>
<dbReference type="EMBL" id="JAESDN010000011">
    <property type="protein sequence ID" value="KAG7043873.1"/>
    <property type="molecule type" value="Genomic_DNA"/>
</dbReference>
<proteinExistence type="predicted"/>
<feature type="compositionally biased region" description="Polar residues" evidence="1">
    <location>
        <begin position="1"/>
        <end position="15"/>
    </location>
</feature>
<feature type="non-terminal residue" evidence="2">
    <location>
        <position position="1"/>
    </location>
</feature>
<dbReference type="AlphaFoldDB" id="A0A9P7U842"/>
<protein>
    <submittedName>
        <fullName evidence="2">Uncharacterized protein</fullName>
    </submittedName>
</protein>
<dbReference type="Proteomes" id="UP000699042">
    <property type="component" value="Unassembled WGS sequence"/>
</dbReference>